<comment type="similarity">
    <text evidence="1 7">Belongs to the peptidase M16 family.</text>
</comment>
<dbReference type="Pfam" id="PF05193">
    <property type="entry name" value="Peptidase_M16_C"/>
    <property type="match status" value="1"/>
</dbReference>
<evidence type="ECO:0000256" key="2">
    <source>
        <dbReference type="ARBA" id="ARBA00022670"/>
    </source>
</evidence>
<dbReference type="VEuPathDB" id="MicrosporidiaDB:EHP00_1209"/>
<keyword evidence="6" id="KW-0482">Metalloprotease</keyword>
<dbReference type="Pfam" id="PF00675">
    <property type="entry name" value="Peptidase_M16"/>
    <property type="match status" value="1"/>
</dbReference>
<feature type="domain" description="Peptidase M16 C-terminal" evidence="9">
    <location>
        <begin position="238"/>
        <end position="412"/>
    </location>
</feature>
<comment type="caution">
    <text evidence="11">The sequence shown here is derived from an EMBL/GenBank/DDBJ whole genome shotgun (WGS) entry which is preliminary data.</text>
</comment>
<evidence type="ECO:0000256" key="3">
    <source>
        <dbReference type="ARBA" id="ARBA00022723"/>
    </source>
</evidence>
<keyword evidence="12" id="KW-1185">Reference proteome</keyword>
<dbReference type="InterPro" id="IPR001431">
    <property type="entry name" value="Pept_M16_Zn_BS"/>
</dbReference>
<keyword evidence="3" id="KW-0479">Metal-binding</keyword>
<evidence type="ECO:0000259" key="8">
    <source>
        <dbReference type="Pfam" id="PF00675"/>
    </source>
</evidence>
<evidence type="ECO:0000259" key="9">
    <source>
        <dbReference type="Pfam" id="PF05193"/>
    </source>
</evidence>
<organism evidence="11 12">
    <name type="scientific">Ecytonucleospora hepatopenaei</name>
    <dbReference type="NCBI Taxonomy" id="646526"/>
    <lineage>
        <taxon>Eukaryota</taxon>
        <taxon>Fungi</taxon>
        <taxon>Fungi incertae sedis</taxon>
        <taxon>Microsporidia</taxon>
        <taxon>Enterocytozoonidae</taxon>
        <taxon>Ecytonucleospora</taxon>
    </lineage>
</organism>
<accession>A0A1W0E850</accession>
<keyword evidence="4" id="KW-0378">Hydrolase</keyword>
<evidence type="ECO:0000256" key="5">
    <source>
        <dbReference type="ARBA" id="ARBA00022833"/>
    </source>
</evidence>
<proteinExistence type="inferred from homology"/>
<dbReference type="InterPro" id="IPR011249">
    <property type="entry name" value="Metalloenz_LuxS/M16"/>
</dbReference>
<dbReference type="GO" id="GO:0004222">
    <property type="term" value="F:metalloendopeptidase activity"/>
    <property type="evidence" value="ECO:0007669"/>
    <property type="project" value="InterPro"/>
</dbReference>
<keyword evidence="2" id="KW-0645">Protease</keyword>
<dbReference type="PROSITE" id="PS00143">
    <property type="entry name" value="INSULINASE"/>
    <property type="match status" value="1"/>
</dbReference>
<keyword evidence="5" id="KW-0862">Zinc</keyword>
<evidence type="ECO:0000256" key="4">
    <source>
        <dbReference type="ARBA" id="ARBA00022801"/>
    </source>
</evidence>
<dbReference type="Pfam" id="PF22456">
    <property type="entry name" value="PqqF-like_C_4"/>
    <property type="match status" value="1"/>
</dbReference>
<dbReference type="SUPFAM" id="SSF63411">
    <property type="entry name" value="LuxS/MPP-like metallohydrolase"/>
    <property type="match status" value="4"/>
</dbReference>
<dbReference type="EMBL" id="MNPJ01000010">
    <property type="protein sequence ID" value="OQS55396.1"/>
    <property type="molecule type" value="Genomic_DNA"/>
</dbReference>
<evidence type="ECO:0000256" key="1">
    <source>
        <dbReference type="ARBA" id="ARBA00007261"/>
    </source>
</evidence>
<dbReference type="GO" id="GO:0046872">
    <property type="term" value="F:metal ion binding"/>
    <property type="evidence" value="ECO:0007669"/>
    <property type="project" value="UniProtKB-KW"/>
</dbReference>
<dbReference type="Proteomes" id="UP000192758">
    <property type="component" value="Unassembled WGS sequence"/>
</dbReference>
<evidence type="ECO:0000256" key="6">
    <source>
        <dbReference type="ARBA" id="ARBA00023049"/>
    </source>
</evidence>
<dbReference type="InterPro" id="IPR011765">
    <property type="entry name" value="Pept_M16_N"/>
</dbReference>
<dbReference type="STRING" id="646526.A0A1W0E850"/>
<feature type="domain" description="Peptidase M16 N-terminal" evidence="8">
    <location>
        <begin position="80"/>
        <end position="221"/>
    </location>
</feature>
<dbReference type="InterPro" id="IPR007863">
    <property type="entry name" value="Peptidase_M16_C"/>
</dbReference>
<sequence>MIGIKNIKSYKNIRKYRKRNNKESNLIENTTKFLLSILLFFALFIPMEETLKRKKEETFILTGEADATQYKHFILDNGVKVVLASNKDFDKGAIAVSMGIGSMEDPWETNGLSHFLEHMLFMGSEKYPSENAFMEFVAKNGGYTNAYTAGELTCYYCDAEKTKLKELVDLLSGFFTCPLLKKEGVERELNAVNSEYLMRKTSQACVEWECYKEFMRNNVLNKKFGCGNLETLKKENIHEEVVKHYKKFYSSDKCCVVICGNNSLEELEEMAGVFKNVKKNEEMKNFKRNSQVDIFEEKYLNNFIKSEAISEKEDLVIKIAIDSHKKLYRENVLGFLGHIFTNKEKGNLLSILQNKQLAFNLHFDHEDLDACTLVIIKVQMISLDKKDEVIQLIYDFLNKIEEKASEEEYERISSIHRHELKYAPKYSAIDLAEEMCSNLQTYDFMYSLYPNYVMEKYDKELISKTINELKNWKKWMIFGFTQTFTEEEKKNLKISKLHKELKYLVTGEKIKINENKEKTEEETFVKNSIPGISSDKIIEGVELIENDLESYDFSWQGKQIKNEGNMFFVFDKDFKQPKGIVKIVLKNTEPSFKIYLNTMKKSFEEKYAREIENNFVNVSSCFNPLFTVITFEGFNKNILKFVELFFRNDYLNSNLFGNEITKRKVDLKKHINSSPFKFTIGRFKKILHGKLSIEEELKVVEKLKEVEPVDFKNISFDLLVTGNLNLEDVRNLKENLLQLLCKQKVVYAEKENSLKNKFTFKTNDKENNVLHRFYKIKKGEEHLAALYEFCCKETFFDQLRTQEQLGYVVQAFNVYDMKQMYATFRVQSEKHVEFLRKRFDKFMKDSKEKIQTMDNETFENYKNGLLCALREKKTNLSGVSSFNLFIYETYGGNFGKHEEKINEIEKINLEELKNYELASNFSYEIESERF</sequence>
<gene>
    <name evidence="11" type="primary">ptrA</name>
    <name evidence="11" type="ORF">EHP00_1209</name>
</gene>
<dbReference type="InterPro" id="IPR054734">
    <property type="entry name" value="PqqF-like_C_4"/>
</dbReference>
<dbReference type="Gene3D" id="3.30.830.10">
    <property type="entry name" value="Metalloenzyme, LuxS/M16 peptidase-like"/>
    <property type="match status" value="4"/>
</dbReference>
<evidence type="ECO:0000313" key="11">
    <source>
        <dbReference type="EMBL" id="OQS55396.1"/>
    </source>
</evidence>
<feature type="domain" description="Coenzyme PQQ synthesis protein F-like C-terminal lobe" evidence="10">
    <location>
        <begin position="790"/>
        <end position="878"/>
    </location>
</feature>
<evidence type="ECO:0000256" key="7">
    <source>
        <dbReference type="RuleBase" id="RU004447"/>
    </source>
</evidence>
<dbReference type="AlphaFoldDB" id="A0A1W0E850"/>
<reference evidence="11 12" key="1">
    <citation type="journal article" date="2017" name="Environ. Microbiol.">
        <title>Decay of the glycolytic pathway and adaptation to intranuclear parasitism within Enterocytozoonidae microsporidia.</title>
        <authorList>
            <person name="Wiredu Boakye D."/>
            <person name="Jaroenlak P."/>
            <person name="Prachumwat A."/>
            <person name="Williams T.A."/>
            <person name="Bateman K.S."/>
            <person name="Itsathitphaisarn O."/>
            <person name="Sritunyalucksana K."/>
            <person name="Paszkiewicz K.H."/>
            <person name="Moore K.A."/>
            <person name="Stentiford G.D."/>
            <person name="Williams B.A."/>
        </authorList>
    </citation>
    <scope>NUCLEOTIDE SEQUENCE [LARGE SCALE GENOMIC DNA]</scope>
    <source>
        <strain evidence="11 12">TH1</strain>
    </source>
</reference>
<dbReference type="InterPro" id="IPR050626">
    <property type="entry name" value="Peptidase_M16"/>
</dbReference>
<evidence type="ECO:0000259" key="10">
    <source>
        <dbReference type="Pfam" id="PF22456"/>
    </source>
</evidence>
<dbReference type="PANTHER" id="PTHR43690:SF18">
    <property type="entry name" value="INSULIN-DEGRADING ENZYME-RELATED"/>
    <property type="match status" value="1"/>
</dbReference>
<name>A0A1W0E850_9MICR</name>
<dbReference type="PANTHER" id="PTHR43690">
    <property type="entry name" value="NARDILYSIN"/>
    <property type="match status" value="1"/>
</dbReference>
<evidence type="ECO:0000313" key="12">
    <source>
        <dbReference type="Proteomes" id="UP000192758"/>
    </source>
</evidence>
<protein>
    <submittedName>
        <fullName evidence="11">PtrA</fullName>
    </submittedName>
</protein>
<dbReference type="GO" id="GO:0006508">
    <property type="term" value="P:proteolysis"/>
    <property type="evidence" value="ECO:0007669"/>
    <property type="project" value="UniProtKB-KW"/>
</dbReference>
<dbReference type="OrthoDB" id="952271at2759"/>
<dbReference type="GO" id="GO:0005737">
    <property type="term" value="C:cytoplasm"/>
    <property type="evidence" value="ECO:0007669"/>
    <property type="project" value="UniProtKB-ARBA"/>
</dbReference>